<name>A0AAV4ZK66_9HYPH</name>
<protein>
    <recommendedName>
        <fullName evidence="4">BrnT family toxin</fullName>
    </recommendedName>
</protein>
<evidence type="ECO:0000313" key="2">
    <source>
        <dbReference type="EMBL" id="GJD88558.1"/>
    </source>
</evidence>
<dbReference type="EMBL" id="BPQO01000007">
    <property type="protein sequence ID" value="GJD88558.1"/>
    <property type="molecule type" value="Genomic_DNA"/>
</dbReference>
<dbReference type="RefSeq" id="WP_066925076.1">
    <property type="nucleotide sequence ID" value="NZ_BPQO01000007.1"/>
</dbReference>
<dbReference type="Pfam" id="PF04365">
    <property type="entry name" value="BrnT_toxin"/>
    <property type="match status" value="1"/>
</dbReference>
<organism evidence="2 3">
    <name type="scientific">Methylobacterium hispanicum</name>
    <dbReference type="NCBI Taxonomy" id="270350"/>
    <lineage>
        <taxon>Bacteria</taxon>
        <taxon>Pseudomonadati</taxon>
        <taxon>Pseudomonadota</taxon>
        <taxon>Alphaproteobacteria</taxon>
        <taxon>Hyphomicrobiales</taxon>
        <taxon>Methylobacteriaceae</taxon>
        <taxon>Methylobacterium</taxon>
    </lineage>
</organism>
<proteinExistence type="predicted"/>
<dbReference type="Gene3D" id="3.10.450.530">
    <property type="entry name" value="Ribonuclease toxin, BrnT, of type II toxin-antitoxin system"/>
    <property type="match status" value="1"/>
</dbReference>
<feature type="region of interest" description="Disordered" evidence="1">
    <location>
        <begin position="92"/>
        <end position="113"/>
    </location>
</feature>
<dbReference type="InterPro" id="IPR007460">
    <property type="entry name" value="BrnT_toxin"/>
</dbReference>
<comment type="caution">
    <text evidence="2">The sequence shown here is derived from an EMBL/GenBank/DDBJ whole genome shotgun (WGS) entry which is preliminary data.</text>
</comment>
<dbReference type="Proteomes" id="UP001055247">
    <property type="component" value="Unassembled WGS sequence"/>
</dbReference>
<evidence type="ECO:0000313" key="3">
    <source>
        <dbReference type="Proteomes" id="UP001055247"/>
    </source>
</evidence>
<sequence>MGENERTVWDDAKSALNLDRRAIDFADLDEIFDGRFVVVAVDARRNYGEPRFNMLAEHHGVVLNVTFTPRGPKYRIISARIANRKERGIYHAKRQTSGCADRPHGLGGPAIDA</sequence>
<reference evidence="2" key="1">
    <citation type="journal article" date="2016" name="Front. Microbiol.">
        <title>Genome Sequence of the Piezophilic, Mesophilic Sulfate-Reducing Bacterium Desulfovibrio indicus J2T.</title>
        <authorList>
            <person name="Cao J."/>
            <person name="Maignien L."/>
            <person name="Shao Z."/>
            <person name="Alain K."/>
            <person name="Jebbar M."/>
        </authorList>
    </citation>
    <scope>NUCLEOTIDE SEQUENCE</scope>
    <source>
        <strain evidence="2">DSM 16372</strain>
    </source>
</reference>
<gene>
    <name evidence="2" type="ORF">BHAOGJBA_2078</name>
</gene>
<keyword evidence="3" id="KW-1185">Reference proteome</keyword>
<dbReference type="InterPro" id="IPR038573">
    <property type="entry name" value="BrnT_sf"/>
</dbReference>
<reference evidence="2" key="2">
    <citation type="submission" date="2021-08" db="EMBL/GenBank/DDBJ databases">
        <authorList>
            <person name="Tani A."/>
            <person name="Ola A."/>
            <person name="Ogura Y."/>
            <person name="Katsura K."/>
            <person name="Hayashi T."/>
        </authorList>
    </citation>
    <scope>NUCLEOTIDE SEQUENCE</scope>
    <source>
        <strain evidence="2">DSM 16372</strain>
    </source>
</reference>
<accession>A0AAV4ZK66</accession>
<evidence type="ECO:0000256" key="1">
    <source>
        <dbReference type="SAM" id="MobiDB-lite"/>
    </source>
</evidence>
<evidence type="ECO:0008006" key="4">
    <source>
        <dbReference type="Google" id="ProtNLM"/>
    </source>
</evidence>
<dbReference type="AlphaFoldDB" id="A0AAV4ZK66"/>